<name>A0ABR2V311_9PEZI</name>
<feature type="region of interest" description="Disordered" evidence="1">
    <location>
        <begin position="665"/>
        <end position="685"/>
    </location>
</feature>
<evidence type="ECO:0000313" key="3">
    <source>
        <dbReference type="Proteomes" id="UP001408356"/>
    </source>
</evidence>
<feature type="compositionally biased region" description="Basic and acidic residues" evidence="1">
    <location>
        <begin position="14"/>
        <end position="23"/>
    </location>
</feature>
<dbReference type="EMBL" id="JARVKF010000190">
    <property type="protein sequence ID" value="KAK9421300.1"/>
    <property type="molecule type" value="Genomic_DNA"/>
</dbReference>
<comment type="caution">
    <text evidence="2">The sequence shown here is derived from an EMBL/GenBank/DDBJ whole genome shotgun (WGS) entry which is preliminary data.</text>
</comment>
<proteinExistence type="predicted"/>
<feature type="compositionally biased region" description="Polar residues" evidence="1">
    <location>
        <begin position="109"/>
        <end position="135"/>
    </location>
</feature>
<dbReference type="Proteomes" id="UP001408356">
    <property type="component" value="Unassembled WGS sequence"/>
</dbReference>
<reference evidence="2 3" key="1">
    <citation type="journal article" date="2024" name="J. Plant Pathol.">
        <title>Sequence and assembly of the genome of Seiridium unicorne, isolate CBS 538.82, causal agent of cypress canker disease.</title>
        <authorList>
            <person name="Scali E."/>
            <person name="Rocca G.D."/>
            <person name="Danti R."/>
            <person name="Garbelotto M."/>
            <person name="Barberini S."/>
            <person name="Baroncelli R."/>
            <person name="Emiliani G."/>
        </authorList>
    </citation>
    <scope>NUCLEOTIDE SEQUENCE [LARGE SCALE GENOMIC DNA]</scope>
    <source>
        <strain evidence="2 3">BM-138-508</strain>
    </source>
</reference>
<organism evidence="2 3">
    <name type="scientific">Seiridium unicorne</name>
    <dbReference type="NCBI Taxonomy" id="138068"/>
    <lineage>
        <taxon>Eukaryota</taxon>
        <taxon>Fungi</taxon>
        <taxon>Dikarya</taxon>
        <taxon>Ascomycota</taxon>
        <taxon>Pezizomycotina</taxon>
        <taxon>Sordariomycetes</taxon>
        <taxon>Xylariomycetidae</taxon>
        <taxon>Amphisphaeriales</taxon>
        <taxon>Sporocadaceae</taxon>
        <taxon>Seiridium</taxon>
    </lineage>
</organism>
<sequence length="743" mass="82170">MSIGVSMQRWSNNTRKDASRAGRDAQGTLQTVRDGAAKLERMGRDLGSKLHRTKKTVNHGYNLRRRLREWHKKESSTKACPRIPRIIEHPPPLEDNLPSPLERVRRPSAASSTSTIRTESVGSFSAPTSSETSFGDMSKQPESMDASPADLTASSSLQPTAMDKSAGRPTTPTKTKTWPLSKTEEPLREDISEEENEIREAKDKVFFSHISEQSLQQPKHEVVQEDVKPPLQLQEPKGSFPSANEVAQSKEIMKMRYSPVVMTRSLEAVEAQRARTGDQENAAEFIEHWENDLLPELARLLDKTVTGPYSINIRTGKEPGHRIIDVMTNANDGKKLETAFEKKKDELFPADLSSKTTFEFRGGKRRNCISTTSPSLSISLDPVINGSRHTIPLMGDSVGSTSEGCDGSATVGPTLKIDNKFYRLLNWHTFDDGRNGKNRKWTARTPPELHAVHPSPDDLKQRPSAQDHIQLGKTVAYSGLMYQSRRVSRSMNGAPAGGSIQVTTDWVLCEAPANEAGVPNQVRRKTVLKKRGSFSPDIVATADPVRPIGIPAAIVFSTGRSSGYTEGKICLSLGYSRLEDGTVTRDWAIESTNPPDQIWNLRKMGIEGDSGAGIVDKKTNRLIGQLWGRNCYDEDPSVDRITYFTAMSDIYDDIQERFLGGCSRPVLPGERPASDAQGGEVDPPLQSGLQTIVEKVMASYSSTFDMRSSARRTFVRGVEGKSLVKDWVIFNHANTWPTKPLAA</sequence>
<feature type="compositionally biased region" description="Low complexity" evidence="1">
    <location>
        <begin position="169"/>
        <end position="181"/>
    </location>
</feature>
<accession>A0ABR2V311</accession>
<feature type="region of interest" description="Disordered" evidence="1">
    <location>
        <begin position="69"/>
        <end position="197"/>
    </location>
</feature>
<keyword evidence="3" id="KW-1185">Reference proteome</keyword>
<gene>
    <name evidence="2" type="ORF">SUNI508_05838</name>
</gene>
<evidence type="ECO:0000313" key="2">
    <source>
        <dbReference type="EMBL" id="KAK9421300.1"/>
    </source>
</evidence>
<feature type="region of interest" description="Disordered" evidence="1">
    <location>
        <begin position="1"/>
        <end position="29"/>
    </location>
</feature>
<evidence type="ECO:0000256" key="1">
    <source>
        <dbReference type="SAM" id="MobiDB-lite"/>
    </source>
</evidence>
<protein>
    <submittedName>
        <fullName evidence="2">Uncharacterized protein</fullName>
    </submittedName>
</protein>